<dbReference type="EMBL" id="JAGYWB010000004">
    <property type="protein sequence ID" value="KAI0524515.1"/>
    <property type="molecule type" value="Genomic_DNA"/>
</dbReference>
<sequence>MTFTNSNPKNSCNFSRFHVPLEIKLSSLGNSPSTIAMNVGNLSKLLSNTQTSLRIFTEIPELIFHLIIILSAFSPLNNNFQVYEVFGLPSSLPNIPSILCQ</sequence>
<dbReference type="Proteomes" id="UP000829196">
    <property type="component" value="Unassembled WGS sequence"/>
</dbReference>
<name>A0A8T3C3U0_DENNO</name>
<reference evidence="1" key="1">
    <citation type="journal article" date="2022" name="Front. Genet.">
        <title>Chromosome-Scale Assembly of the Dendrobium nobile Genome Provides Insights Into the Molecular Mechanism of the Biosynthesis of the Medicinal Active Ingredient of Dendrobium.</title>
        <authorList>
            <person name="Xu Q."/>
            <person name="Niu S.-C."/>
            <person name="Li K.-L."/>
            <person name="Zheng P.-J."/>
            <person name="Zhang X.-J."/>
            <person name="Jia Y."/>
            <person name="Liu Y."/>
            <person name="Niu Y.-X."/>
            <person name="Yu L.-H."/>
            <person name="Chen D.-F."/>
            <person name="Zhang G.-Q."/>
        </authorList>
    </citation>
    <scope>NUCLEOTIDE SEQUENCE</scope>
    <source>
        <tissue evidence="1">Leaf</tissue>
    </source>
</reference>
<accession>A0A8T3C3U0</accession>
<dbReference type="AlphaFoldDB" id="A0A8T3C3U0"/>
<keyword evidence="2" id="KW-1185">Reference proteome</keyword>
<comment type="caution">
    <text evidence="1">The sequence shown here is derived from an EMBL/GenBank/DDBJ whole genome shotgun (WGS) entry which is preliminary data.</text>
</comment>
<protein>
    <submittedName>
        <fullName evidence="1">Uncharacterized protein</fullName>
    </submittedName>
</protein>
<organism evidence="1 2">
    <name type="scientific">Dendrobium nobile</name>
    <name type="common">Orchid</name>
    <dbReference type="NCBI Taxonomy" id="94219"/>
    <lineage>
        <taxon>Eukaryota</taxon>
        <taxon>Viridiplantae</taxon>
        <taxon>Streptophyta</taxon>
        <taxon>Embryophyta</taxon>
        <taxon>Tracheophyta</taxon>
        <taxon>Spermatophyta</taxon>
        <taxon>Magnoliopsida</taxon>
        <taxon>Liliopsida</taxon>
        <taxon>Asparagales</taxon>
        <taxon>Orchidaceae</taxon>
        <taxon>Epidendroideae</taxon>
        <taxon>Malaxideae</taxon>
        <taxon>Dendrobiinae</taxon>
        <taxon>Dendrobium</taxon>
    </lineage>
</organism>
<evidence type="ECO:0000313" key="2">
    <source>
        <dbReference type="Proteomes" id="UP000829196"/>
    </source>
</evidence>
<gene>
    <name evidence="1" type="ORF">KFK09_003888</name>
</gene>
<evidence type="ECO:0000313" key="1">
    <source>
        <dbReference type="EMBL" id="KAI0524515.1"/>
    </source>
</evidence>
<proteinExistence type="predicted"/>